<organism evidence="1 2">
    <name type="scientific">Klebsiella phage vB_KleM_RaK2</name>
    <dbReference type="NCBI Taxonomy" id="1147094"/>
    <lineage>
        <taxon>Viruses</taxon>
        <taxon>Duplodnaviria</taxon>
        <taxon>Heunggongvirae</taxon>
        <taxon>Uroviricota</taxon>
        <taxon>Caudoviricetes</taxon>
        <taxon>Alcyoneusvirus</taxon>
        <taxon>Alcyoneusvirus RaK2</taxon>
    </lineage>
</organism>
<name>H6X412_9CAUD</name>
<sequence>MIVQCTNSMNHWGINMKKIIIAALLCTLTGVVSSTANASLLGNNNNKEEQKGKYHITCWHPNGSEYVNRDIKDFYSYNSLLLKIINLNDSVDYVNSECYIEKY</sequence>
<protein>
    <submittedName>
        <fullName evidence="1">Uncharacterized protein</fullName>
    </submittedName>
</protein>
<dbReference type="EMBL" id="JQ513383">
    <property type="protein sequence ID" value="AFA44478.1"/>
    <property type="molecule type" value="Genomic_DNA"/>
</dbReference>
<keyword evidence="2" id="KW-1185">Reference proteome</keyword>
<gene>
    <name evidence="1" type="ORF">RaK2_00205</name>
</gene>
<dbReference type="GeneID" id="14012793"/>
<accession>H6X412</accession>
<evidence type="ECO:0000313" key="1">
    <source>
        <dbReference type="EMBL" id="AFA44478.1"/>
    </source>
</evidence>
<reference evidence="1 2" key="1">
    <citation type="journal article" date="2012" name="J. Virol.">
        <title>Genome of Klebsiella sp.-Infecting Bacteriophage vB_KleM_RaK2.</title>
        <authorList>
            <person name="Simoliunas E."/>
            <person name="Kaliniene L."/>
            <person name="Truncaite L."/>
            <person name="Klausa V."/>
            <person name="Zajanckauskaite A."/>
            <person name="Meskys R."/>
        </authorList>
    </citation>
    <scope>NUCLEOTIDE SEQUENCE [LARGE SCALE GENOMIC DNA]</scope>
</reference>
<dbReference type="RefSeq" id="YP_007007360.1">
    <property type="nucleotide sequence ID" value="NC_019526.1"/>
</dbReference>
<evidence type="ECO:0000313" key="2">
    <source>
        <dbReference type="Proteomes" id="UP000007524"/>
    </source>
</evidence>
<dbReference type="KEGG" id="vg:14012793"/>
<proteinExistence type="predicted"/>
<dbReference type="Proteomes" id="UP000007524">
    <property type="component" value="Segment"/>
</dbReference>